<dbReference type="AlphaFoldDB" id="A0A8S3RCM8"/>
<name>A0A8S3RCM8_MYTED</name>
<sequence length="246" mass="28760">MNIITITPVNGWKTGKRTQKALMFQTIVQMILQLKRFPLRMHLMMMMTMLCYEEVIERTLEMQVETDVVNNQHQGRETRIEDLDTSDLFETENDVTVLENMDQESTILNEPESGPYGNEVNVQSVEVQMNDSVAQAYKYVLTISDYLNILYLLRLQNEKKWTTVTEDRLQSLLSSTINMNKFLKCELMEITKYLNVILKGRDIELDMSSKMTKVDIVNQLSDYVGDGILRKRPEKNKPKQQKPFMN</sequence>
<gene>
    <name evidence="1" type="ORF">MEDL_19032</name>
</gene>
<keyword evidence="2" id="KW-1185">Reference proteome</keyword>
<dbReference type="EMBL" id="CAJPWZ010000968">
    <property type="protein sequence ID" value="CAG2204589.1"/>
    <property type="molecule type" value="Genomic_DNA"/>
</dbReference>
<evidence type="ECO:0000313" key="1">
    <source>
        <dbReference type="EMBL" id="CAG2204589.1"/>
    </source>
</evidence>
<proteinExistence type="predicted"/>
<evidence type="ECO:0000313" key="2">
    <source>
        <dbReference type="Proteomes" id="UP000683360"/>
    </source>
</evidence>
<comment type="caution">
    <text evidence="1">The sequence shown here is derived from an EMBL/GenBank/DDBJ whole genome shotgun (WGS) entry which is preliminary data.</text>
</comment>
<dbReference type="Proteomes" id="UP000683360">
    <property type="component" value="Unassembled WGS sequence"/>
</dbReference>
<accession>A0A8S3RCM8</accession>
<reference evidence="1" key="1">
    <citation type="submission" date="2021-03" db="EMBL/GenBank/DDBJ databases">
        <authorList>
            <person name="Bekaert M."/>
        </authorList>
    </citation>
    <scope>NUCLEOTIDE SEQUENCE</scope>
</reference>
<organism evidence="1 2">
    <name type="scientific">Mytilus edulis</name>
    <name type="common">Blue mussel</name>
    <dbReference type="NCBI Taxonomy" id="6550"/>
    <lineage>
        <taxon>Eukaryota</taxon>
        <taxon>Metazoa</taxon>
        <taxon>Spiralia</taxon>
        <taxon>Lophotrochozoa</taxon>
        <taxon>Mollusca</taxon>
        <taxon>Bivalvia</taxon>
        <taxon>Autobranchia</taxon>
        <taxon>Pteriomorphia</taxon>
        <taxon>Mytilida</taxon>
        <taxon>Mytiloidea</taxon>
        <taxon>Mytilidae</taxon>
        <taxon>Mytilinae</taxon>
        <taxon>Mytilus</taxon>
    </lineage>
</organism>
<protein>
    <submittedName>
        <fullName evidence="1">Uncharacterized protein</fullName>
    </submittedName>
</protein>